<evidence type="ECO:0000313" key="2">
    <source>
        <dbReference type="EMBL" id="MBX03962.1"/>
    </source>
</evidence>
<feature type="signal peptide" evidence="1">
    <location>
        <begin position="1"/>
        <end position="18"/>
    </location>
</feature>
<proteinExistence type="predicted"/>
<feature type="chain" id="PRO_5015108042" evidence="1">
    <location>
        <begin position="19"/>
        <end position="53"/>
    </location>
</feature>
<accession>A0A2P2KE09</accession>
<name>A0A2P2KE09_RHIMU</name>
<reference evidence="2" key="1">
    <citation type="submission" date="2018-02" db="EMBL/GenBank/DDBJ databases">
        <title>Rhizophora mucronata_Transcriptome.</title>
        <authorList>
            <person name="Meera S.P."/>
            <person name="Sreeshan A."/>
            <person name="Augustine A."/>
        </authorList>
    </citation>
    <scope>NUCLEOTIDE SEQUENCE</scope>
    <source>
        <tissue evidence="2">Leaf</tissue>
    </source>
</reference>
<sequence>MCSWWRFCHLLWYSSSCGSCLQSASLISITPSDEAICLAQNDHLERFGAKDEK</sequence>
<organism evidence="2">
    <name type="scientific">Rhizophora mucronata</name>
    <name type="common">Asiatic mangrove</name>
    <dbReference type="NCBI Taxonomy" id="61149"/>
    <lineage>
        <taxon>Eukaryota</taxon>
        <taxon>Viridiplantae</taxon>
        <taxon>Streptophyta</taxon>
        <taxon>Embryophyta</taxon>
        <taxon>Tracheophyta</taxon>
        <taxon>Spermatophyta</taxon>
        <taxon>Magnoliopsida</taxon>
        <taxon>eudicotyledons</taxon>
        <taxon>Gunneridae</taxon>
        <taxon>Pentapetalae</taxon>
        <taxon>rosids</taxon>
        <taxon>fabids</taxon>
        <taxon>Malpighiales</taxon>
        <taxon>Rhizophoraceae</taxon>
        <taxon>Rhizophora</taxon>
    </lineage>
</organism>
<keyword evidence="1" id="KW-0732">Signal</keyword>
<dbReference type="EMBL" id="GGEC01023478">
    <property type="protein sequence ID" value="MBX03962.1"/>
    <property type="molecule type" value="Transcribed_RNA"/>
</dbReference>
<protein>
    <submittedName>
        <fullName evidence="2">Virion binding protein</fullName>
    </submittedName>
</protein>
<evidence type="ECO:0000256" key="1">
    <source>
        <dbReference type="SAM" id="SignalP"/>
    </source>
</evidence>
<dbReference type="AlphaFoldDB" id="A0A2P2KE09"/>